<feature type="region of interest" description="Disordered" evidence="1">
    <location>
        <begin position="58"/>
        <end position="78"/>
    </location>
</feature>
<protein>
    <submittedName>
        <fullName evidence="2">Uncharacterized protein</fullName>
    </submittedName>
</protein>
<organism evidence="2 3">
    <name type="scientific">Coregonus suidteri</name>
    <dbReference type="NCBI Taxonomy" id="861788"/>
    <lineage>
        <taxon>Eukaryota</taxon>
        <taxon>Metazoa</taxon>
        <taxon>Chordata</taxon>
        <taxon>Craniata</taxon>
        <taxon>Vertebrata</taxon>
        <taxon>Euteleostomi</taxon>
        <taxon>Actinopterygii</taxon>
        <taxon>Neopterygii</taxon>
        <taxon>Teleostei</taxon>
        <taxon>Protacanthopterygii</taxon>
        <taxon>Salmoniformes</taxon>
        <taxon>Salmonidae</taxon>
        <taxon>Coregoninae</taxon>
        <taxon>Coregonus</taxon>
    </lineage>
</organism>
<dbReference type="Proteomes" id="UP001356427">
    <property type="component" value="Unassembled WGS sequence"/>
</dbReference>
<evidence type="ECO:0000313" key="3">
    <source>
        <dbReference type="Proteomes" id="UP001356427"/>
    </source>
</evidence>
<accession>A0AAN8QTM8</accession>
<name>A0AAN8QTM8_9TELE</name>
<evidence type="ECO:0000256" key="1">
    <source>
        <dbReference type="SAM" id="MobiDB-lite"/>
    </source>
</evidence>
<proteinExistence type="predicted"/>
<dbReference type="AlphaFoldDB" id="A0AAN8QTM8"/>
<gene>
    <name evidence="2" type="ORF">J4Q44_G00136840</name>
</gene>
<evidence type="ECO:0000313" key="2">
    <source>
        <dbReference type="EMBL" id="KAK6316160.1"/>
    </source>
</evidence>
<dbReference type="EMBL" id="JAGTTL010000011">
    <property type="protein sequence ID" value="KAK6316160.1"/>
    <property type="molecule type" value="Genomic_DNA"/>
</dbReference>
<keyword evidence="3" id="KW-1185">Reference proteome</keyword>
<comment type="caution">
    <text evidence="2">The sequence shown here is derived from an EMBL/GenBank/DDBJ whole genome shotgun (WGS) entry which is preliminary data.</text>
</comment>
<sequence length="78" mass="8428">MPGADFLVYGFLNSNFQKELKTQLQRCHCGLGAPESYENFPLSTVGSEGNTKMSMLNRAGSMSTAPPPRSEPSVIICS</sequence>
<reference evidence="2 3" key="1">
    <citation type="submission" date="2021-04" db="EMBL/GenBank/DDBJ databases">
        <authorList>
            <person name="De Guttry C."/>
            <person name="Zahm M."/>
            <person name="Klopp C."/>
            <person name="Cabau C."/>
            <person name="Louis A."/>
            <person name="Berthelot C."/>
            <person name="Parey E."/>
            <person name="Roest Crollius H."/>
            <person name="Montfort J."/>
            <person name="Robinson-Rechavi M."/>
            <person name="Bucao C."/>
            <person name="Bouchez O."/>
            <person name="Gislard M."/>
            <person name="Lluch J."/>
            <person name="Milhes M."/>
            <person name="Lampietro C."/>
            <person name="Lopez Roques C."/>
            <person name="Donnadieu C."/>
            <person name="Braasch I."/>
            <person name="Desvignes T."/>
            <person name="Postlethwait J."/>
            <person name="Bobe J."/>
            <person name="Wedekind C."/>
            <person name="Guiguen Y."/>
        </authorList>
    </citation>
    <scope>NUCLEOTIDE SEQUENCE [LARGE SCALE GENOMIC DNA]</scope>
    <source>
        <strain evidence="2">Cs_M1</strain>
        <tissue evidence="2">Blood</tissue>
    </source>
</reference>